<dbReference type="InterPro" id="IPR046341">
    <property type="entry name" value="SET_dom_sf"/>
</dbReference>
<feature type="domain" description="SET" evidence="4">
    <location>
        <begin position="376"/>
        <end position="589"/>
    </location>
</feature>
<evidence type="ECO:0000259" key="4">
    <source>
        <dbReference type="PROSITE" id="PS50280"/>
    </source>
</evidence>
<comment type="caution">
    <text evidence="5">The sequence shown here is derived from an EMBL/GenBank/DDBJ whole genome shotgun (WGS) entry which is preliminary data.</text>
</comment>
<keyword evidence="1" id="KW-0489">Methyltransferase</keyword>
<protein>
    <recommendedName>
        <fullName evidence="4">SET domain-containing protein</fullName>
    </recommendedName>
</protein>
<dbReference type="Gene3D" id="3.90.1410.10">
    <property type="entry name" value="set domain protein methyltransferase, domain 1"/>
    <property type="match status" value="2"/>
</dbReference>
<dbReference type="CDD" id="cd10527">
    <property type="entry name" value="SET_LSMT"/>
    <property type="match status" value="2"/>
</dbReference>
<dbReference type="InterPro" id="IPR050600">
    <property type="entry name" value="SETD3_SETD6_MTase"/>
</dbReference>
<accession>A0AAW1SHW1</accession>
<keyword evidence="3" id="KW-0949">S-adenosyl-L-methionine</keyword>
<evidence type="ECO:0000313" key="6">
    <source>
        <dbReference type="Proteomes" id="UP001445335"/>
    </source>
</evidence>
<dbReference type="Gene3D" id="3.90.1420.10">
    <property type="entry name" value="Rubisco LSMT, substrate-binding domain"/>
    <property type="match status" value="1"/>
</dbReference>
<dbReference type="InterPro" id="IPR036464">
    <property type="entry name" value="Rubisco_LSMT_subst-bd_sf"/>
</dbReference>
<dbReference type="GO" id="GO:0032259">
    <property type="term" value="P:methylation"/>
    <property type="evidence" value="ECO:0007669"/>
    <property type="project" value="UniProtKB-KW"/>
</dbReference>
<dbReference type="AlphaFoldDB" id="A0AAW1SHW1"/>
<dbReference type="SUPFAM" id="SSF82199">
    <property type="entry name" value="SET domain"/>
    <property type="match status" value="2"/>
</dbReference>
<organism evidence="5 6">
    <name type="scientific">Elliptochloris bilobata</name>
    <dbReference type="NCBI Taxonomy" id="381761"/>
    <lineage>
        <taxon>Eukaryota</taxon>
        <taxon>Viridiplantae</taxon>
        <taxon>Chlorophyta</taxon>
        <taxon>core chlorophytes</taxon>
        <taxon>Trebouxiophyceae</taxon>
        <taxon>Trebouxiophyceae incertae sedis</taxon>
        <taxon>Elliptochloris clade</taxon>
        <taxon>Elliptochloris</taxon>
    </lineage>
</organism>
<dbReference type="PANTHER" id="PTHR13271:SF123">
    <property type="entry name" value="RIBULOSE-1,5-BISPHOSPHATE CARBOXYLASE_OXYGENASE SMALL SUBUNIT N-METHYLTRANSFERASE I-RELATED"/>
    <property type="match status" value="1"/>
</dbReference>
<evidence type="ECO:0000256" key="3">
    <source>
        <dbReference type="ARBA" id="ARBA00022691"/>
    </source>
</evidence>
<dbReference type="Proteomes" id="UP001445335">
    <property type="component" value="Unassembled WGS sequence"/>
</dbReference>
<evidence type="ECO:0000256" key="2">
    <source>
        <dbReference type="ARBA" id="ARBA00022679"/>
    </source>
</evidence>
<keyword evidence="6" id="KW-1185">Reference proteome</keyword>
<evidence type="ECO:0000256" key="1">
    <source>
        <dbReference type="ARBA" id="ARBA00022603"/>
    </source>
</evidence>
<feature type="domain" description="SET" evidence="4">
    <location>
        <begin position="27"/>
        <end position="235"/>
    </location>
</feature>
<proteinExistence type="predicted"/>
<dbReference type="SUPFAM" id="SSF81822">
    <property type="entry name" value="RuBisCo LSMT C-terminal, substrate-binding domain"/>
    <property type="match status" value="1"/>
</dbReference>
<dbReference type="PROSITE" id="PS50280">
    <property type="entry name" value="SET"/>
    <property type="match status" value="2"/>
</dbReference>
<dbReference type="GO" id="GO:0016279">
    <property type="term" value="F:protein-lysine N-methyltransferase activity"/>
    <property type="evidence" value="ECO:0007669"/>
    <property type="project" value="TreeGrafter"/>
</dbReference>
<dbReference type="PANTHER" id="PTHR13271">
    <property type="entry name" value="UNCHARACTERIZED PUTATIVE METHYLTRANSFERASE"/>
    <property type="match status" value="1"/>
</dbReference>
<sequence>MQCPNELGSDPAGEQLVDWIRRNGGTVRVKVGPVPGSGLRGLMAVEDIPAGESAIAVPAGLCVQLGSAASQGAELAVDVLRLRLGDPAWTARLAPYWASLPAQGSLLSKEAWSADHLDVLQDAGLAEFVMHNTDYTDEVVFPELAERLRGFPGVESVTPEEFRHWASLVAQYSFVFWNSTGEDRAQRRFLFPLGDLANHKGASNSAAELDHTRSELVLVATRNIQAGEEVTHTYSRENERNDYSLVNYFFTQELDPPRLCALDLPGEHAEDDDLGGPDSAYFGSHPDELEVQAYRLEQRLMSFPTTPEQDAVLLAKSGPSALSAVPRQIVAFRMLRKRALQAMAEEIKARAAKARGGAGGPAEDLIFWIRDSGGQAHVEIGPVNAAGLRGTLAARDFVPGDVIISVPFNLTVAIGGHSSLASELAVQLLRQRLERPGHWAALAPYWASLPPAHALYCKELALPHHAAELQDALLALEFISNAAASESVFRGNAEGIAPEHQFPSLASLPGAAQLSRADFHEAVKWVALYSFTFDDEAGELTRYLLPLLDLVNHRGDANAHVTRHAGTGAFRLEALTDIKRGEEMTHCYDERYERPDFALVNSFFLPGHGEDLLAAVDLPGGTLDGGPYPAPDSAHFPMWSLEREAERLADRLKAFPTSEAQDAALLRRRRGWLGLAWRRPPDAVALRIIEFRLRRKRALRRMVRELRDRLDNIHRRLASGGAALGRELRR</sequence>
<dbReference type="InterPro" id="IPR001214">
    <property type="entry name" value="SET_dom"/>
</dbReference>
<keyword evidence="2" id="KW-0808">Transferase</keyword>
<name>A0AAW1SHW1_9CHLO</name>
<dbReference type="SMART" id="SM00317">
    <property type="entry name" value="SET"/>
    <property type="match status" value="2"/>
</dbReference>
<gene>
    <name evidence="5" type="ORF">WJX81_006882</name>
</gene>
<dbReference type="EMBL" id="JALJOU010000002">
    <property type="protein sequence ID" value="KAK9845959.1"/>
    <property type="molecule type" value="Genomic_DNA"/>
</dbReference>
<dbReference type="Pfam" id="PF00856">
    <property type="entry name" value="SET"/>
    <property type="match status" value="2"/>
</dbReference>
<evidence type="ECO:0000313" key="5">
    <source>
        <dbReference type="EMBL" id="KAK9845959.1"/>
    </source>
</evidence>
<reference evidence="5 6" key="1">
    <citation type="journal article" date="2024" name="Nat. Commun.">
        <title>Phylogenomics reveals the evolutionary origins of lichenization in chlorophyte algae.</title>
        <authorList>
            <person name="Puginier C."/>
            <person name="Libourel C."/>
            <person name="Otte J."/>
            <person name="Skaloud P."/>
            <person name="Haon M."/>
            <person name="Grisel S."/>
            <person name="Petersen M."/>
            <person name="Berrin J.G."/>
            <person name="Delaux P.M."/>
            <person name="Dal Grande F."/>
            <person name="Keller J."/>
        </authorList>
    </citation>
    <scope>NUCLEOTIDE SEQUENCE [LARGE SCALE GENOMIC DNA]</scope>
    <source>
        <strain evidence="5 6">SAG 245.80</strain>
    </source>
</reference>